<dbReference type="AlphaFoldDB" id="A0A1J5PC99"/>
<sequence>MAHDVGLDVGVWIDQRVTHPGLGGQMHDPLDIGVRGHQIANRLVILCRGHGSGFDLFKTFEFIDFFTIQGDLLKHRPALTLEFPQHVGHSHIGEYQVVPTGCFALIAIKAAHVGVQIICAATVGSGTRA</sequence>
<evidence type="ECO:0000313" key="1">
    <source>
        <dbReference type="EMBL" id="OIQ68384.1"/>
    </source>
</evidence>
<proteinExistence type="predicted"/>
<name>A0A1J5PC99_9ZZZZ</name>
<comment type="caution">
    <text evidence="1">The sequence shown here is derived from an EMBL/GenBank/DDBJ whole genome shotgun (WGS) entry which is preliminary data.</text>
</comment>
<protein>
    <submittedName>
        <fullName evidence="1">Uncharacterized protein</fullName>
    </submittedName>
</protein>
<dbReference type="EMBL" id="MLJW01005342">
    <property type="protein sequence ID" value="OIQ68384.1"/>
    <property type="molecule type" value="Genomic_DNA"/>
</dbReference>
<gene>
    <name evidence="1" type="ORF">GALL_500240</name>
</gene>
<accession>A0A1J5PC99</accession>
<organism evidence="1">
    <name type="scientific">mine drainage metagenome</name>
    <dbReference type="NCBI Taxonomy" id="410659"/>
    <lineage>
        <taxon>unclassified sequences</taxon>
        <taxon>metagenomes</taxon>
        <taxon>ecological metagenomes</taxon>
    </lineage>
</organism>
<reference evidence="1" key="1">
    <citation type="submission" date="2016-10" db="EMBL/GenBank/DDBJ databases">
        <title>Sequence of Gallionella enrichment culture.</title>
        <authorList>
            <person name="Poehlein A."/>
            <person name="Muehling M."/>
            <person name="Daniel R."/>
        </authorList>
    </citation>
    <scope>NUCLEOTIDE SEQUENCE</scope>
</reference>